<keyword evidence="2" id="KW-0472">Membrane</keyword>
<keyword evidence="2" id="KW-0496">Mitochondrion</keyword>
<sequence>MASTIRGRFFQTLKESGGLRGSFWKILRGEDLKIGALVGEDRHGNKYYENDRFFLARNRWVQYRADRYWNYDASMVPPEWHRWLHNITDDPPTKVPPVPRKFIWKEHKENFTGSNKEYVPFSTTTKKIHEWVPPSH</sequence>
<dbReference type="OMA" id="NRPHYSW"/>
<keyword evidence="4" id="KW-1185">Reference proteome</keyword>
<keyword evidence="2" id="KW-0999">Mitochondrion inner membrane</keyword>
<dbReference type="PANTHER" id="PTHR12910:SF2">
    <property type="entry name" value="NADH DEHYDROGENASE [UBIQUINONE] 1 ALPHA SUBCOMPLEX SUBUNIT 12"/>
    <property type="match status" value="1"/>
</dbReference>
<comment type="subunit">
    <text evidence="2">Complex I is composed of 45 different subunits.</text>
</comment>
<dbReference type="Pfam" id="PF05071">
    <property type="entry name" value="NDUFA12"/>
    <property type="match status" value="1"/>
</dbReference>
<dbReference type="InterPro" id="IPR007763">
    <property type="entry name" value="NDUFA12"/>
</dbReference>
<dbReference type="GeneID" id="581375"/>
<dbReference type="InParanoid" id="A0A7M7RBS7"/>
<protein>
    <recommendedName>
        <fullName evidence="2">NADH dehydrogenase [ubiquinone] 1 alpha subcomplex subunit 12</fullName>
    </recommendedName>
</protein>
<evidence type="ECO:0000256" key="1">
    <source>
        <dbReference type="ARBA" id="ARBA00007355"/>
    </source>
</evidence>
<reference evidence="4" key="1">
    <citation type="submission" date="2015-02" db="EMBL/GenBank/DDBJ databases">
        <title>Genome sequencing for Strongylocentrotus purpuratus.</title>
        <authorList>
            <person name="Murali S."/>
            <person name="Liu Y."/>
            <person name="Vee V."/>
            <person name="English A."/>
            <person name="Wang M."/>
            <person name="Skinner E."/>
            <person name="Han Y."/>
            <person name="Muzny D.M."/>
            <person name="Worley K.C."/>
            <person name="Gibbs R.A."/>
        </authorList>
    </citation>
    <scope>NUCLEOTIDE SEQUENCE</scope>
</reference>
<dbReference type="OrthoDB" id="274641at2759"/>
<reference evidence="3" key="2">
    <citation type="submission" date="2021-01" db="UniProtKB">
        <authorList>
            <consortium name="EnsemblMetazoa"/>
        </authorList>
    </citation>
    <scope>IDENTIFICATION</scope>
</reference>
<evidence type="ECO:0000313" key="3">
    <source>
        <dbReference type="EnsemblMetazoa" id="XP_786474"/>
    </source>
</evidence>
<name>A0A7M7RBS7_STRPU</name>
<keyword evidence="2" id="KW-0679">Respiratory chain</keyword>
<evidence type="ECO:0000313" key="4">
    <source>
        <dbReference type="Proteomes" id="UP000007110"/>
    </source>
</evidence>
<evidence type="ECO:0000256" key="2">
    <source>
        <dbReference type="RuleBase" id="RU363103"/>
    </source>
</evidence>
<keyword evidence="2" id="KW-0813">Transport</keyword>
<dbReference type="CTD" id="55967"/>
<organism evidence="3 4">
    <name type="scientific">Strongylocentrotus purpuratus</name>
    <name type="common">Purple sea urchin</name>
    <dbReference type="NCBI Taxonomy" id="7668"/>
    <lineage>
        <taxon>Eukaryota</taxon>
        <taxon>Metazoa</taxon>
        <taxon>Echinodermata</taxon>
        <taxon>Eleutherozoa</taxon>
        <taxon>Echinozoa</taxon>
        <taxon>Echinoidea</taxon>
        <taxon>Euechinoidea</taxon>
        <taxon>Echinacea</taxon>
        <taxon>Camarodonta</taxon>
        <taxon>Echinidea</taxon>
        <taxon>Strongylocentrotidae</taxon>
        <taxon>Strongylocentrotus</taxon>
    </lineage>
</organism>
<dbReference type="Proteomes" id="UP000007110">
    <property type="component" value="Unassembled WGS sequence"/>
</dbReference>
<comment type="function">
    <text evidence="2">Accessory subunit of the mitochondrial membrane respiratory chain NADH dehydrogenase (Complex I), that is believed not to be involved in catalysis. Complex I functions in the transfer of electrons from NADH to the respiratory chain. The immediate electron acceptor for the enzyme is believed to be ubiquinone.</text>
</comment>
<dbReference type="PANTHER" id="PTHR12910">
    <property type="entry name" value="NADH-UBIQUINONE OXIDOREDUCTASE SUBUNIT B17.2"/>
    <property type="match status" value="1"/>
</dbReference>
<dbReference type="AlphaFoldDB" id="A0A7M7RBS7"/>
<keyword evidence="2" id="KW-0249">Electron transport</keyword>
<dbReference type="FunCoup" id="A0A7M7RBS7">
    <property type="interactions" value="1574"/>
</dbReference>
<dbReference type="GO" id="GO:0005743">
    <property type="term" value="C:mitochondrial inner membrane"/>
    <property type="evidence" value="ECO:0007669"/>
    <property type="project" value="UniProtKB-SubCell"/>
</dbReference>
<comment type="similarity">
    <text evidence="1 2">Belongs to the complex I NDUFA12 subunit family.</text>
</comment>
<accession>A0A7M7RBS7</accession>
<comment type="subcellular location">
    <subcellularLocation>
        <location evidence="2">Mitochondrion inner membrane</location>
        <topology evidence="2">Peripheral membrane protein</topology>
        <orientation evidence="2">Matrix side</orientation>
    </subcellularLocation>
</comment>
<dbReference type="EnsemblMetazoa" id="XM_781381">
    <property type="protein sequence ID" value="XP_786474"/>
    <property type="gene ID" value="LOC581375"/>
</dbReference>
<dbReference type="RefSeq" id="XP_786474.1">
    <property type="nucleotide sequence ID" value="XM_781381.4"/>
</dbReference>
<proteinExistence type="inferred from homology"/>
<dbReference type="KEGG" id="spu:581375"/>
<dbReference type="GO" id="GO:0045271">
    <property type="term" value="C:respiratory chain complex I"/>
    <property type="evidence" value="ECO:0000318"/>
    <property type="project" value="GO_Central"/>
</dbReference>